<feature type="non-terminal residue" evidence="1">
    <location>
        <position position="81"/>
    </location>
</feature>
<dbReference type="Proteomes" id="UP000789366">
    <property type="component" value="Unassembled WGS sequence"/>
</dbReference>
<name>A0ACA9R6E0_9GLOM</name>
<organism evidence="1 2">
    <name type="scientific">Cetraspora pellucida</name>
    <dbReference type="NCBI Taxonomy" id="1433469"/>
    <lineage>
        <taxon>Eukaryota</taxon>
        <taxon>Fungi</taxon>
        <taxon>Fungi incertae sedis</taxon>
        <taxon>Mucoromycota</taxon>
        <taxon>Glomeromycotina</taxon>
        <taxon>Glomeromycetes</taxon>
        <taxon>Diversisporales</taxon>
        <taxon>Gigasporaceae</taxon>
        <taxon>Cetraspora</taxon>
    </lineage>
</organism>
<feature type="non-terminal residue" evidence="1">
    <location>
        <position position="1"/>
    </location>
</feature>
<proteinExistence type="predicted"/>
<sequence length="81" mass="8903">GPYATRQAAIANAQNKSKGRSDSTMSESSTETIGTEDNQECEDHTIGLEIRMRSYIDSAIQVATVSIMQNMQQFSNQQAET</sequence>
<evidence type="ECO:0000313" key="2">
    <source>
        <dbReference type="Proteomes" id="UP000789366"/>
    </source>
</evidence>
<evidence type="ECO:0000313" key="1">
    <source>
        <dbReference type="EMBL" id="CAG8778352.1"/>
    </source>
</evidence>
<dbReference type="EMBL" id="CAJVPW010058633">
    <property type="protein sequence ID" value="CAG8778352.1"/>
    <property type="molecule type" value="Genomic_DNA"/>
</dbReference>
<reference evidence="1" key="1">
    <citation type="submission" date="2021-06" db="EMBL/GenBank/DDBJ databases">
        <authorList>
            <person name="Kallberg Y."/>
            <person name="Tangrot J."/>
            <person name="Rosling A."/>
        </authorList>
    </citation>
    <scope>NUCLEOTIDE SEQUENCE</scope>
    <source>
        <strain evidence="1">28 12/20/2015</strain>
    </source>
</reference>
<gene>
    <name evidence="1" type="ORF">SPELUC_LOCUS16216</name>
</gene>
<comment type="caution">
    <text evidence="1">The sequence shown here is derived from an EMBL/GenBank/DDBJ whole genome shotgun (WGS) entry which is preliminary data.</text>
</comment>
<protein>
    <submittedName>
        <fullName evidence="1">9394_t:CDS:1</fullName>
    </submittedName>
</protein>
<accession>A0ACA9R6E0</accession>
<keyword evidence="2" id="KW-1185">Reference proteome</keyword>